<dbReference type="GO" id="GO:0003700">
    <property type="term" value="F:DNA-binding transcription factor activity"/>
    <property type="evidence" value="ECO:0007669"/>
    <property type="project" value="InterPro"/>
</dbReference>
<dbReference type="Proteomes" id="UP000628079">
    <property type="component" value="Unassembled WGS sequence"/>
</dbReference>
<evidence type="ECO:0000256" key="1">
    <source>
        <dbReference type="ARBA" id="ARBA00009437"/>
    </source>
</evidence>
<dbReference type="EMBL" id="BMEA01000005">
    <property type="protein sequence ID" value="GGB89873.1"/>
    <property type="molecule type" value="Genomic_DNA"/>
</dbReference>
<accession>A0A8H9KTP3</accession>
<reference evidence="9" key="2">
    <citation type="submission" date="2020-09" db="EMBL/GenBank/DDBJ databases">
        <authorList>
            <person name="Sun Q."/>
            <person name="Zhou Y."/>
        </authorList>
    </citation>
    <scope>NUCLEOTIDE SEQUENCE</scope>
    <source>
        <strain evidence="9">CGMCC 1.10749</strain>
    </source>
</reference>
<keyword evidence="3" id="KW-0805">Transcription regulation</keyword>
<dbReference type="Gene3D" id="1.10.10.10">
    <property type="entry name" value="Winged helix-like DNA-binding domain superfamily/Winged helix DNA-binding domain"/>
    <property type="match status" value="1"/>
</dbReference>
<dbReference type="Gene3D" id="3.40.190.290">
    <property type="match status" value="1"/>
</dbReference>
<dbReference type="InterPro" id="IPR005119">
    <property type="entry name" value="LysR_subst-bd"/>
</dbReference>
<dbReference type="Pfam" id="PF03466">
    <property type="entry name" value="LysR_substrate"/>
    <property type="match status" value="1"/>
</dbReference>
<keyword evidence="4" id="KW-0238">DNA-binding</keyword>
<evidence type="ECO:0000313" key="10">
    <source>
        <dbReference type="Proteomes" id="UP000628079"/>
    </source>
</evidence>
<keyword evidence="6" id="KW-0804">Transcription</keyword>
<comment type="caution">
    <text evidence="9">The sequence shown here is derived from an EMBL/GenBank/DDBJ whole genome shotgun (WGS) entry which is preliminary data.</text>
</comment>
<dbReference type="NCBIfam" id="NF002964">
    <property type="entry name" value="PRK03635.1"/>
    <property type="match status" value="1"/>
</dbReference>
<dbReference type="InterPro" id="IPR050176">
    <property type="entry name" value="LTTR"/>
</dbReference>
<dbReference type="GO" id="GO:0003677">
    <property type="term" value="F:DNA binding"/>
    <property type="evidence" value="ECO:0007669"/>
    <property type="project" value="UniProtKB-KW"/>
</dbReference>
<dbReference type="SUPFAM" id="SSF46785">
    <property type="entry name" value="Winged helix' DNA-binding domain"/>
    <property type="match status" value="1"/>
</dbReference>
<evidence type="ECO:0000259" key="8">
    <source>
        <dbReference type="PROSITE" id="PS50931"/>
    </source>
</evidence>
<dbReference type="InterPro" id="IPR036388">
    <property type="entry name" value="WH-like_DNA-bd_sf"/>
</dbReference>
<evidence type="ECO:0000256" key="2">
    <source>
        <dbReference type="ARBA" id="ARBA00022491"/>
    </source>
</evidence>
<evidence type="ECO:0000256" key="3">
    <source>
        <dbReference type="ARBA" id="ARBA00023015"/>
    </source>
</evidence>
<organism evidence="9 10">
    <name type="scientific">Knoellia flava</name>
    <dbReference type="NCBI Taxonomy" id="913969"/>
    <lineage>
        <taxon>Bacteria</taxon>
        <taxon>Bacillati</taxon>
        <taxon>Actinomycetota</taxon>
        <taxon>Actinomycetes</taxon>
        <taxon>Micrococcales</taxon>
        <taxon>Intrasporangiaceae</taxon>
        <taxon>Knoellia</taxon>
    </lineage>
</organism>
<comment type="similarity">
    <text evidence="1">Belongs to the LysR transcriptional regulatory family.</text>
</comment>
<name>A0A8H9KTP3_9MICO</name>
<dbReference type="AlphaFoldDB" id="A0A8H9KTP3"/>
<gene>
    <name evidence="9" type="primary">lysG</name>
    <name evidence="9" type="ORF">GCM10011314_32150</name>
</gene>
<feature type="domain" description="HTH lysR-type" evidence="8">
    <location>
        <begin position="1"/>
        <end position="57"/>
    </location>
</feature>
<evidence type="ECO:0000313" key="9">
    <source>
        <dbReference type="EMBL" id="GGB89873.1"/>
    </source>
</evidence>
<dbReference type="FunFam" id="1.10.10.10:FF:000456">
    <property type="entry name" value="LysR family transcriptional regulator ArgP"/>
    <property type="match status" value="1"/>
</dbReference>
<evidence type="ECO:0000256" key="5">
    <source>
        <dbReference type="ARBA" id="ARBA00023159"/>
    </source>
</evidence>
<keyword evidence="5" id="KW-0010">Activator</keyword>
<dbReference type="PANTHER" id="PTHR30579:SF2">
    <property type="entry name" value="HTH-TYPE TRANSCRIPTIONAL REGULATOR ARGP"/>
    <property type="match status" value="1"/>
</dbReference>
<dbReference type="PROSITE" id="PS50931">
    <property type="entry name" value="HTH_LYSR"/>
    <property type="match status" value="1"/>
</dbReference>
<evidence type="ECO:0000256" key="4">
    <source>
        <dbReference type="ARBA" id="ARBA00023125"/>
    </source>
</evidence>
<proteinExistence type="inferred from homology"/>
<dbReference type="SUPFAM" id="SSF53850">
    <property type="entry name" value="Periplasmic binding protein-like II"/>
    <property type="match status" value="1"/>
</dbReference>
<dbReference type="InterPro" id="IPR000847">
    <property type="entry name" value="LysR_HTH_N"/>
</dbReference>
<evidence type="ECO:0000256" key="6">
    <source>
        <dbReference type="ARBA" id="ARBA00023163"/>
    </source>
</evidence>
<reference evidence="9" key="1">
    <citation type="journal article" date="2014" name="Int. J. Syst. Evol. Microbiol.">
        <title>Complete genome sequence of Corynebacterium casei LMG S-19264T (=DSM 44701T), isolated from a smear-ripened cheese.</title>
        <authorList>
            <consortium name="US DOE Joint Genome Institute (JGI-PGF)"/>
            <person name="Walter F."/>
            <person name="Albersmeier A."/>
            <person name="Kalinowski J."/>
            <person name="Ruckert C."/>
        </authorList>
    </citation>
    <scope>NUCLEOTIDE SEQUENCE</scope>
    <source>
        <strain evidence="9">CGMCC 1.10749</strain>
    </source>
</reference>
<dbReference type="NCBIfam" id="TIGR03298">
    <property type="entry name" value="argP"/>
    <property type="match status" value="1"/>
</dbReference>
<sequence>MQTDQLRALLAVVDEGTFEAAARRLHVTPSAVSQRIKALEHSLGRVVVRRGLPCEATEAGEVLVRLARQQDLLEREARAALDDAATTRELSVVVNADSLATWFVDVLREVAGWEGVVLHLHVEDEGHSHELLRAGTVLGAVTSSPTAVQGCSVERIGVMRYLPVATPALRERFSHGRGVDWARMPALQFNEHDDVQRGVLRRHGIGADAQPPTSRVPSSEGFAEAVRAGLGWGALPEAQCRADLESGVLVRLGAREHVDVPLHWQAWRLRSPLVDRLTETVRAHAPRR</sequence>
<dbReference type="PANTHER" id="PTHR30579">
    <property type="entry name" value="TRANSCRIPTIONAL REGULATOR"/>
    <property type="match status" value="1"/>
</dbReference>
<evidence type="ECO:0000256" key="7">
    <source>
        <dbReference type="ARBA" id="ARBA00074218"/>
    </source>
</evidence>
<dbReference type="RefSeq" id="WP_035946351.1">
    <property type="nucleotide sequence ID" value="NZ_BMEA01000005.1"/>
</dbReference>
<protein>
    <recommendedName>
        <fullName evidence="7">HTH-type transcriptional regulator LysG</fullName>
    </recommendedName>
</protein>
<keyword evidence="2" id="KW-0678">Repressor</keyword>
<dbReference type="Pfam" id="PF00126">
    <property type="entry name" value="HTH_1"/>
    <property type="match status" value="1"/>
</dbReference>
<dbReference type="InterPro" id="IPR036390">
    <property type="entry name" value="WH_DNA-bd_sf"/>
</dbReference>
<dbReference type="InterPro" id="IPR017685">
    <property type="entry name" value="ArgP"/>
</dbReference>